<keyword evidence="5 10" id="KW-0694">RNA-binding</keyword>
<dbReference type="Gene3D" id="1.10.240.10">
    <property type="entry name" value="Tyrosyl-Transfer RNA Synthetase"/>
    <property type="match status" value="1"/>
</dbReference>
<sequence>MIQNPEVQMPIMLKGVHTIVDEGELYDKLKRSFDEQKPLTIKLGLDPSAPDIHLGHAVVLRKIKQMQDLGHHVVIIIGNFTGRIGDPTGKKKGRAALGDEQVKANAQTYCEQIFKVLTPEKTTVRFNSEWLSKLTFEEVMKLAATTSVARMLERDDFQNRYQNQTPIGIHEFFYPLMQGYDSVELQADIELGGTDQTFNVLMGRTLQKHWGLEKQVAIFMPLLEGLDGVEKMSKSLGNYIGVQEAPEVMFKKVMEVPDELIVKYFELATDEHPDMVEKIKNRLADGENPRDIKLTLANIITKLYHGSEETAKAQEFFETAFQKKQIPDEIPIMTIQQGQNTIDHIIPNLVEAQLIKSKSEFLRLIAQKGVSFNGEKLEKEGMAQGIISGDVLQIGKKRFVKFSIV</sequence>
<dbReference type="InterPro" id="IPR014729">
    <property type="entry name" value="Rossmann-like_a/b/a_fold"/>
</dbReference>
<evidence type="ECO:0000256" key="8">
    <source>
        <dbReference type="ARBA" id="ARBA00048248"/>
    </source>
</evidence>
<name>A0ABM8YJX2_9BACI</name>
<feature type="short sequence motif" description="'KMSKS' region" evidence="9">
    <location>
        <begin position="231"/>
        <end position="235"/>
    </location>
</feature>
<feature type="binding site" evidence="9">
    <location>
        <position position="234"/>
    </location>
    <ligand>
        <name>ATP</name>
        <dbReference type="ChEBI" id="CHEBI:30616"/>
    </ligand>
</feature>
<evidence type="ECO:0000256" key="4">
    <source>
        <dbReference type="ARBA" id="ARBA00022840"/>
    </source>
</evidence>
<proteinExistence type="inferred from homology"/>
<evidence type="ECO:0000256" key="5">
    <source>
        <dbReference type="ARBA" id="ARBA00022884"/>
    </source>
</evidence>
<keyword evidence="2 9" id="KW-0436">Ligase</keyword>
<dbReference type="SUPFAM" id="SSF52374">
    <property type="entry name" value="Nucleotidylyl transferase"/>
    <property type="match status" value="1"/>
</dbReference>
<evidence type="ECO:0000313" key="11">
    <source>
        <dbReference type="EMBL" id="CAG9620172.1"/>
    </source>
</evidence>
<dbReference type="EMBL" id="CAKJTJ010000003">
    <property type="protein sequence ID" value="CAG9620172.1"/>
    <property type="molecule type" value="Genomic_DNA"/>
</dbReference>
<feature type="short sequence motif" description="'HIGH' region" evidence="9">
    <location>
        <begin position="47"/>
        <end position="56"/>
    </location>
</feature>
<dbReference type="RefSeq" id="WP_230500091.1">
    <property type="nucleotide sequence ID" value="NZ_CAKJTJ010000003.1"/>
</dbReference>
<dbReference type="PANTHER" id="PTHR11766">
    <property type="entry name" value="TYROSYL-TRNA SYNTHETASE"/>
    <property type="match status" value="1"/>
</dbReference>
<dbReference type="InterPro" id="IPR002305">
    <property type="entry name" value="aa-tRNA-synth_Ic"/>
</dbReference>
<dbReference type="InterPro" id="IPR002307">
    <property type="entry name" value="Tyr-tRNA-ligase"/>
</dbReference>
<dbReference type="HAMAP" id="MF_02007">
    <property type="entry name" value="Tyr_tRNA_synth_type2"/>
    <property type="match status" value="1"/>
</dbReference>
<comment type="caution">
    <text evidence="11">The sequence shown here is derived from an EMBL/GenBank/DDBJ whole genome shotgun (WGS) entry which is preliminary data.</text>
</comment>
<keyword evidence="6 9" id="KW-0648">Protein biosynthesis</keyword>
<dbReference type="Pfam" id="PF00579">
    <property type="entry name" value="tRNA-synt_1b"/>
    <property type="match status" value="1"/>
</dbReference>
<dbReference type="InterPro" id="IPR001412">
    <property type="entry name" value="aa-tRNA-synth_I_CS"/>
</dbReference>
<comment type="subunit">
    <text evidence="9">Homodimer.</text>
</comment>
<gene>
    <name evidence="9 11" type="primary">tyrS</name>
    <name evidence="11" type="ORF">BACCIP111883_00940</name>
</gene>
<evidence type="ECO:0000256" key="3">
    <source>
        <dbReference type="ARBA" id="ARBA00022741"/>
    </source>
</evidence>
<keyword evidence="1 9" id="KW-0963">Cytoplasm</keyword>
<evidence type="ECO:0000256" key="1">
    <source>
        <dbReference type="ARBA" id="ARBA00022490"/>
    </source>
</evidence>
<keyword evidence="7 9" id="KW-0030">Aminoacyl-tRNA synthetase</keyword>
<dbReference type="InterPro" id="IPR024108">
    <property type="entry name" value="Tyr-tRNA-ligase_bac_2"/>
</dbReference>
<comment type="subcellular location">
    <subcellularLocation>
        <location evidence="9">Cytoplasm</location>
    </subcellularLocation>
</comment>
<dbReference type="PRINTS" id="PR01040">
    <property type="entry name" value="TRNASYNTHTYR"/>
</dbReference>
<keyword evidence="12" id="KW-1185">Reference proteome</keyword>
<dbReference type="SUPFAM" id="SSF55174">
    <property type="entry name" value="Alpha-L RNA-binding motif"/>
    <property type="match status" value="1"/>
</dbReference>
<evidence type="ECO:0000256" key="10">
    <source>
        <dbReference type="PROSITE-ProRule" id="PRU00182"/>
    </source>
</evidence>
<comment type="function">
    <text evidence="9">Catalyzes the attachment of tyrosine to tRNA(Tyr) in a two-step reaction: tyrosine is first activated by ATP to form Tyr-AMP and then transferred to the acceptor end of tRNA(Tyr).</text>
</comment>
<dbReference type="Gene3D" id="3.40.50.620">
    <property type="entry name" value="HUPs"/>
    <property type="match status" value="1"/>
</dbReference>
<dbReference type="InterPro" id="IPR024088">
    <property type="entry name" value="Tyr-tRNA-ligase_bac-type"/>
</dbReference>
<dbReference type="NCBIfam" id="TIGR00234">
    <property type="entry name" value="tyrS"/>
    <property type="match status" value="1"/>
</dbReference>
<comment type="similarity">
    <text evidence="9">Belongs to the class-I aminoacyl-tRNA synthetase family. TyrS type 2 subfamily.</text>
</comment>
<evidence type="ECO:0000256" key="7">
    <source>
        <dbReference type="ARBA" id="ARBA00023146"/>
    </source>
</evidence>
<evidence type="ECO:0000256" key="2">
    <source>
        <dbReference type="ARBA" id="ARBA00022598"/>
    </source>
</evidence>
<accession>A0ABM8YJX2</accession>
<evidence type="ECO:0000313" key="12">
    <source>
        <dbReference type="Proteomes" id="UP000789833"/>
    </source>
</evidence>
<reference evidence="11 12" key="1">
    <citation type="submission" date="2021-10" db="EMBL/GenBank/DDBJ databases">
        <authorList>
            <person name="Criscuolo A."/>
        </authorList>
    </citation>
    <scope>NUCLEOTIDE SEQUENCE [LARGE SCALE GENOMIC DNA]</scope>
    <source>
        <strain evidence="12">CIP 111883</strain>
    </source>
</reference>
<evidence type="ECO:0000256" key="9">
    <source>
        <dbReference type="HAMAP-Rule" id="MF_02007"/>
    </source>
</evidence>
<comment type="catalytic activity">
    <reaction evidence="8 9">
        <text>tRNA(Tyr) + L-tyrosine + ATP = L-tyrosyl-tRNA(Tyr) + AMP + diphosphate + H(+)</text>
        <dbReference type="Rhea" id="RHEA:10220"/>
        <dbReference type="Rhea" id="RHEA-COMP:9706"/>
        <dbReference type="Rhea" id="RHEA-COMP:9707"/>
        <dbReference type="ChEBI" id="CHEBI:15378"/>
        <dbReference type="ChEBI" id="CHEBI:30616"/>
        <dbReference type="ChEBI" id="CHEBI:33019"/>
        <dbReference type="ChEBI" id="CHEBI:58315"/>
        <dbReference type="ChEBI" id="CHEBI:78442"/>
        <dbReference type="ChEBI" id="CHEBI:78536"/>
        <dbReference type="ChEBI" id="CHEBI:456215"/>
        <dbReference type="EC" id="6.1.1.1"/>
    </reaction>
</comment>
<dbReference type="Proteomes" id="UP000789833">
    <property type="component" value="Unassembled WGS sequence"/>
</dbReference>
<evidence type="ECO:0000256" key="6">
    <source>
        <dbReference type="ARBA" id="ARBA00022917"/>
    </source>
</evidence>
<dbReference type="EC" id="6.1.1.1" evidence="9"/>
<dbReference type="InterPro" id="IPR036986">
    <property type="entry name" value="S4_RNA-bd_sf"/>
</dbReference>
<protein>
    <recommendedName>
        <fullName evidence="9">Tyrosine--tRNA ligase</fullName>
        <ecNumber evidence="9">6.1.1.1</ecNumber>
    </recommendedName>
    <alternativeName>
        <fullName evidence="9">Tyrosyl-tRNA synthetase</fullName>
        <shortName evidence="9">TyrRS</shortName>
    </alternativeName>
</protein>
<dbReference type="Gene3D" id="3.10.290.10">
    <property type="entry name" value="RNA-binding S4 domain"/>
    <property type="match status" value="1"/>
</dbReference>
<dbReference type="PROSITE" id="PS50889">
    <property type="entry name" value="S4"/>
    <property type="match status" value="1"/>
</dbReference>
<dbReference type="PROSITE" id="PS00178">
    <property type="entry name" value="AA_TRNA_LIGASE_I"/>
    <property type="match status" value="1"/>
</dbReference>
<keyword evidence="3 9" id="KW-0547">Nucleotide-binding</keyword>
<dbReference type="CDD" id="cd00805">
    <property type="entry name" value="TyrRS_core"/>
    <property type="match status" value="1"/>
</dbReference>
<keyword evidence="4 9" id="KW-0067">ATP-binding</keyword>
<dbReference type="PANTHER" id="PTHR11766:SF1">
    <property type="entry name" value="TYROSINE--TRNA LIGASE"/>
    <property type="match status" value="1"/>
</dbReference>
<organism evidence="11 12">
    <name type="scientific">Sutcliffiella rhizosphaerae</name>
    <dbReference type="NCBI Taxonomy" id="2880967"/>
    <lineage>
        <taxon>Bacteria</taxon>
        <taxon>Bacillati</taxon>
        <taxon>Bacillota</taxon>
        <taxon>Bacilli</taxon>
        <taxon>Bacillales</taxon>
        <taxon>Bacillaceae</taxon>
        <taxon>Sutcliffiella</taxon>
    </lineage>
</organism>
<dbReference type="GO" id="GO:0004831">
    <property type="term" value="F:tyrosine-tRNA ligase activity"/>
    <property type="evidence" value="ECO:0007669"/>
    <property type="project" value="UniProtKB-EC"/>
</dbReference>